<keyword evidence="2" id="KW-1185">Reference proteome</keyword>
<accession>A0ABV0E1Q5</accession>
<dbReference type="RefSeq" id="WP_082670464.1">
    <property type="nucleotide sequence ID" value="NZ_CADFFM010000006.1"/>
</dbReference>
<evidence type="ECO:0000313" key="1">
    <source>
        <dbReference type="EMBL" id="MEO1756888.1"/>
    </source>
</evidence>
<proteinExistence type="predicted"/>
<reference evidence="1 2" key="1">
    <citation type="submission" date="2024-01" db="EMBL/GenBank/DDBJ databases">
        <title>The diversity of rhizobia nodulating Mimosa spp. in eleven states of Brazil covering several biomes is determined by host plant, location, and edaphic factors.</title>
        <authorList>
            <person name="Rouws L."/>
            <person name="Barauna A."/>
            <person name="Beukes C."/>
            <person name="De Faria S.M."/>
            <person name="Gross E."/>
            <person name="Dos Reis Junior F.B."/>
            <person name="Simon M."/>
            <person name="Maluk M."/>
            <person name="Odee D.W."/>
            <person name="Kenicer G."/>
            <person name="Young J.P.W."/>
            <person name="Reis V.M."/>
            <person name="Zilli J."/>
            <person name="James E.K."/>
        </authorList>
    </citation>
    <scope>NUCLEOTIDE SEQUENCE [LARGE SCALE GENOMIC DNA]</scope>
    <source>
        <strain evidence="1 2">JHI1651</strain>
    </source>
</reference>
<protein>
    <submittedName>
        <fullName evidence="1">Type VI secretion system baseplate subunit TssK</fullName>
    </submittedName>
</protein>
<gene>
    <name evidence="1" type="primary">tssK</name>
    <name evidence="1" type="ORF">VOI32_23495</name>
</gene>
<dbReference type="PANTHER" id="PTHR35566">
    <property type="entry name" value="BLR3599 PROTEIN"/>
    <property type="match status" value="1"/>
</dbReference>
<sequence>MKITRPLWAQGIFMTPQHFQQQAMWDRFADERVARIASPDPWGVNRVAFDTHALSINRLHLTSLAARLPDGTYVDSETSDRLPPARDLGEVPAHLDAATVLVGLPLIDPQGSNCIEDGERPARPRRFLREYLQVVDINGEGKEEISVERHVLALLFDFEQTGDGDYVTCPIGRVVRNAQGRFEFDTSFVPPCLTLSANEQLLGRMNRLSEILLAKSASLAVRRRERSDQIADYAVADVSLFWLLHSVNTTWPDLARLCQAPDQHPERLYAVLARLAGSLLTFSTSDTLQSIPAYDHRAPEPVFAELESLIRTLLDTVIPSRVVPVALERIKPTVWVGRFNDQRLVEGADYYLSVQAGVAAHQLLEQLPRLCKAGAPDEVEQIVNSALPGIPLRTMSRLPAAIPVRIENQYFALDGSHPAFSRMLAARACQFYIPASIPDVSLELYAVLPT</sequence>
<dbReference type="PANTHER" id="PTHR35566:SF1">
    <property type="entry name" value="TYPE VI SECRETION SYSTEM BASEPLATE COMPONENT TSSK1"/>
    <property type="match status" value="1"/>
</dbReference>
<comment type="caution">
    <text evidence="1">The sequence shown here is derived from an EMBL/GenBank/DDBJ whole genome shotgun (WGS) entry which is preliminary data.</text>
</comment>
<dbReference type="NCBIfam" id="TIGR03353">
    <property type="entry name" value="VI_chp_4"/>
    <property type="match status" value="1"/>
</dbReference>
<organism evidence="1 2">
    <name type="scientific">Paraburkholderia caribensis</name>
    <dbReference type="NCBI Taxonomy" id="75105"/>
    <lineage>
        <taxon>Bacteria</taxon>
        <taxon>Pseudomonadati</taxon>
        <taxon>Pseudomonadota</taxon>
        <taxon>Betaproteobacteria</taxon>
        <taxon>Burkholderiales</taxon>
        <taxon>Burkholderiaceae</taxon>
        <taxon>Paraburkholderia</taxon>
    </lineage>
</organism>
<dbReference type="InterPro" id="IPR010263">
    <property type="entry name" value="T6SS_TssK"/>
</dbReference>
<dbReference type="EMBL" id="JAYLVJ010000031">
    <property type="protein sequence ID" value="MEO1756888.1"/>
    <property type="molecule type" value="Genomic_DNA"/>
</dbReference>
<dbReference type="Pfam" id="PF05936">
    <property type="entry name" value="T6SS_VasE"/>
    <property type="match status" value="1"/>
</dbReference>
<name>A0ABV0E1Q5_9BURK</name>
<dbReference type="Proteomes" id="UP001462961">
    <property type="component" value="Unassembled WGS sequence"/>
</dbReference>
<evidence type="ECO:0000313" key="2">
    <source>
        <dbReference type="Proteomes" id="UP001462961"/>
    </source>
</evidence>